<reference evidence="4 5" key="1">
    <citation type="submission" date="2015-11" db="EMBL/GenBank/DDBJ databases">
        <title>Genome Sequence of Bacillus simplex strain VanAntwerpen2.</title>
        <authorList>
            <person name="Couger M.B."/>
        </authorList>
    </citation>
    <scope>NUCLEOTIDE SEQUENCE [LARGE SCALE GENOMIC DNA]</scope>
    <source>
        <strain evidence="4 5">VanAntwerpen02</strain>
    </source>
</reference>
<dbReference type="Pfam" id="PF05163">
    <property type="entry name" value="DinB"/>
    <property type="match status" value="1"/>
</dbReference>
<dbReference type="Gene3D" id="1.20.120.450">
    <property type="entry name" value="dinb family like domain"/>
    <property type="match status" value="1"/>
</dbReference>
<protein>
    <submittedName>
        <fullName evidence="4">Damage-inducible protein DinB</fullName>
    </submittedName>
</protein>
<proteinExistence type="inferred from homology"/>
<dbReference type="AlphaFoldDB" id="A0A109MWM0"/>
<keyword evidence="2 3" id="KW-0479">Metal-binding</keyword>
<evidence type="ECO:0000313" key="5">
    <source>
        <dbReference type="Proteomes" id="UP000064189"/>
    </source>
</evidence>
<accession>A0A109MWM0</accession>
<evidence type="ECO:0000256" key="2">
    <source>
        <dbReference type="ARBA" id="ARBA00022723"/>
    </source>
</evidence>
<feature type="binding site" evidence="3">
    <location>
        <position position="133"/>
    </location>
    <ligand>
        <name>a divalent metal cation</name>
        <dbReference type="ChEBI" id="CHEBI:60240"/>
    </ligand>
</feature>
<comment type="caution">
    <text evidence="4">The sequence shown here is derived from an EMBL/GenBank/DDBJ whole genome shotgun (WGS) entry which is preliminary data.</text>
</comment>
<comment type="similarity">
    <text evidence="1">Belongs to the DinB family.</text>
</comment>
<dbReference type="GO" id="GO:0046872">
    <property type="term" value="F:metal ion binding"/>
    <property type="evidence" value="ECO:0007669"/>
    <property type="project" value="UniProtKB-KW"/>
</dbReference>
<dbReference type="InterPro" id="IPR007837">
    <property type="entry name" value="DinB"/>
</dbReference>
<gene>
    <name evidence="4" type="ORF">AS888_22145</name>
</gene>
<dbReference type="InterPro" id="IPR034660">
    <property type="entry name" value="DinB/YfiT-like"/>
</dbReference>
<organism evidence="4 5">
    <name type="scientific">Peribacillus simplex</name>
    <dbReference type="NCBI Taxonomy" id="1478"/>
    <lineage>
        <taxon>Bacteria</taxon>
        <taxon>Bacillati</taxon>
        <taxon>Bacillota</taxon>
        <taxon>Bacilli</taxon>
        <taxon>Bacillales</taxon>
        <taxon>Bacillaceae</taxon>
        <taxon>Peribacillus</taxon>
    </lineage>
</organism>
<dbReference type="RefSeq" id="WP_061142856.1">
    <property type="nucleotide sequence ID" value="NZ_LNNH01000028.1"/>
</dbReference>
<dbReference type="SUPFAM" id="SSF109854">
    <property type="entry name" value="DinB/YfiT-like putative metalloenzymes"/>
    <property type="match status" value="1"/>
</dbReference>
<evidence type="ECO:0000256" key="1">
    <source>
        <dbReference type="ARBA" id="ARBA00008635"/>
    </source>
</evidence>
<evidence type="ECO:0000313" key="4">
    <source>
        <dbReference type="EMBL" id="KWW17309.1"/>
    </source>
</evidence>
<dbReference type="Proteomes" id="UP000064189">
    <property type="component" value="Unassembled WGS sequence"/>
</dbReference>
<keyword evidence="5" id="KW-1185">Reference proteome</keyword>
<sequence length="155" mass="18137">MVLSKDGLFEILEGNRRLTMRVVEAFPKEELFHYTPADKLRPFAEMIKEIMNIESAYIRGIALHEWEFQDSFAAISTKEALISACEAVRENTRRLWQEVTDETLEVVEKDPFFGPAQSHFARIQYGLENEIHHRGQGFIYLRILGMEPPEFFVRD</sequence>
<name>A0A109MWM0_9BACI</name>
<evidence type="ECO:0000256" key="3">
    <source>
        <dbReference type="PIRSR" id="PIRSR607837-1"/>
    </source>
</evidence>
<dbReference type="EMBL" id="LNNH01000028">
    <property type="protein sequence ID" value="KWW17309.1"/>
    <property type="molecule type" value="Genomic_DNA"/>
</dbReference>